<accession>A0A317EW22</accession>
<dbReference type="RefSeq" id="WP_109931037.1">
    <property type="nucleotide sequence ID" value="NZ_QGNY01000005.1"/>
</dbReference>
<dbReference type="PANTHER" id="PTHR43179">
    <property type="entry name" value="RHAMNOSYLTRANSFERASE WBBL"/>
    <property type="match status" value="1"/>
</dbReference>
<keyword evidence="2" id="KW-0328">Glycosyltransferase</keyword>
<dbReference type="OrthoDB" id="8936324at2"/>
<comment type="similarity">
    <text evidence="1">Belongs to the glycosyltransferase 2 family.</text>
</comment>
<evidence type="ECO:0000259" key="4">
    <source>
        <dbReference type="Pfam" id="PF00535"/>
    </source>
</evidence>
<proteinExistence type="inferred from homology"/>
<keyword evidence="3 5" id="KW-0808">Transferase</keyword>
<evidence type="ECO:0000313" key="6">
    <source>
        <dbReference type="Proteomes" id="UP000245391"/>
    </source>
</evidence>
<evidence type="ECO:0000256" key="3">
    <source>
        <dbReference type="ARBA" id="ARBA00022679"/>
    </source>
</evidence>
<evidence type="ECO:0000313" key="5">
    <source>
        <dbReference type="EMBL" id="PWS31091.1"/>
    </source>
</evidence>
<dbReference type="Pfam" id="PF00535">
    <property type="entry name" value="Glycos_transf_2"/>
    <property type="match status" value="1"/>
</dbReference>
<dbReference type="SUPFAM" id="SSF53448">
    <property type="entry name" value="Nucleotide-diphospho-sugar transferases"/>
    <property type="match status" value="1"/>
</dbReference>
<keyword evidence="6" id="KW-1185">Reference proteome</keyword>
<protein>
    <submittedName>
        <fullName evidence="5">Glycosyltransferase family 2 protein</fullName>
    </submittedName>
</protein>
<dbReference type="CDD" id="cd04186">
    <property type="entry name" value="GT_2_like_c"/>
    <property type="match status" value="1"/>
</dbReference>
<organism evidence="5 6">
    <name type="scientific">Pedobacter paludis</name>
    <dbReference type="NCBI Taxonomy" id="2203212"/>
    <lineage>
        <taxon>Bacteria</taxon>
        <taxon>Pseudomonadati</taxon>
        <taxon>Bacteroidota</taxon>
        <taxon>Sphingobacteriia</taxon>
        <taxon>Sphingobacteriales</taxon>
        <taxon>Sphingobacteriaceae</taxon>
        <taxon>Pedobacter</taxon>
    </lineage>
</organism>
<evidence type="ECO:0000256" key="2">
    <source>
        <dbReference type="ARBA" id="ARBA00022676"/>
    </source>
</evidence>
<dbReference type="PANTHER" id="PTHR43179:SF12">
    <property type="entry name" value="GALACTOFURANOSYLTRANSFERASE GLFT2"/>
    <property type="match status" value="1"/>
</dbReference>
<sequence>MQKSVSIVIPNYNGRHLLEKYLPSVFEAAQNAKTIFEVIVVDDGSKDDSIDFVKSNYSNVKLLVNDKNRGFSYTCNHGIRESQHELILLLNSDVKLTPDYFEHQWKYFNKPDTFGVMARIMSFDESRIEDAARLLYYSGCRIKANKFYYSKNPTDENVYTAYLSGANALVDAKKLKELGGFDEIYSPFSSEDFDLSLRAWQVGWKCYYEHQSSCFHHVSGSTKTQIKSNFIKKIYYRNRYILQGIHLQGLRKALWPLQLVFTELLPKILTGKFWVLESYKDYFTNKEAIVASREKLKALKQKYNSDLDISAVIEVINQSVSTKKIKRLEF</sequence>
<dbReference type="Proteomes" id="UP000245391">
    <property type="component" value="Unassembled WGS sequence"/>
</dbReference>
<dbReference type="GO" id="GO:0016757">
    <property type="term" value="F:glycosyltransferase activity"/>
    <property type="evidence" value="ECO:0007669"/>
    <property type="project" value="UniProtKB-KW"/>
</dbReference>
<feature type="domain" description="Glycosyltransferase 2-like" evidence="4">
    <location>
        <begin position="6"/>
        <end position="178"/>
    </location>
</feature>
<dbReference type="Gene3D" id="3.90.550.10">
    <property type="entry name" value="Spore Coat Polysaccharide Biosynthesis Protein SpsA, Chain A"/>
    <property type="match status" value="1"/>
</dbReference>
<evidence type="ECO:0000256" key="1">
    <source>
        <dbReference type="ARBA" id="ARBA00006739"/>
    </source>
</evidence>
<dbReference type="AlphaFoldDB" id="A0A317EW22"/>
<name>A0A317EW22_9SPHI</name>
<dbReference type="EMBL" id="QGNY01000005">
    <property type="protein sequence ID" value="PWS31091.1"/>
    <property type="molecule type" value="Genomic_DNA"/>
</dbReference>
<dbReference type="InterPro" id="IPR029044">
    <property type="entry name" value="Nucleotide-diphossugar_trans"/>
</dbReference>
<comment type="caution">
    <text evidence="5">The sequence shown here is derived from an EMBL/GenBank/DDBJ whole genome shotgun (WGS) entry which is preliminary data.</text>
</comment>
<reference evidence="6" key="1">
    <citation type="submission" date="2018-05" db="EMBL/GenBank/DDBJ databases">
        <title>Pedobacter paludis sp. nov., isolated from wetland soil.</title>
        <authorList>
            <person name="Zhang Y."/>
        </authorList>
    </citation>
    <scope>NUCLEOTIDE SEQUENCE [LARGE SCALE GENOMIC DNA]</scope>
    <source>
        <strain evidence="6">R-8</strain>
    </source>
</reference>
<dbReference type="InterPro" id="IPR001173">
    <property type="entry name" value="Glyco_trans_2-like"/>
</dbReference>
<gene>
    <name evidence="5" type="ORF">DF947_15995</name>
</gene>